<evidence type="ECO:0000256" key="12">
    <source>
        <dbReference type="PIRSR" id="PIRSR001024-1"/>
    </source>
</evidence>
<gene>
    <name evidence="19" type="ORF">CNMCM5623_001980</name>
</gene>
<dbReference type="GO" id="GO:0016052">
    <property type="term" value="P:carbohydrate catabolic process"/>
    <property type="evidence" value="ECO:0007669"/>
    <property type="project" value="InterPro"/>
</dbReference>
<evidence type="ECO:0000256" key="6">
    <source>
        <dbReference type="ARBA" id="ARBA00022801"/>
    </source>
</evidence>
<name>A0A8H6PMQ2_9EURO</name>
<comment type="caution">
    <text evidence="19">The sequence shown here is derived from an EMBL/GenBank/DDBJ whole genome shotgun (WGS) entry which is preliminary data.</text>
</comment>
<dbReference type="InterPro" id="IPR015340">
    <property type="entry name" value="A_amylase_C_dom"/>
</dbReference>
<evidence type="ECO:0000313" key="20">
    <source>
        <dbReference type="Proteomes" id="UP000654922"/>
    </source>
</evidence>
<dbReference type="Gene3D" id="2.60.40.1180">
    <property type="entry name" value="Golgi alpha-mannosidase II"/>
    <property type="match status" value="1"/>
</dbReference>
<dbReference type="AlphaFoldDB" id="A0A8H6PMQ2"/>
<evidence type="ECO:0000256" key="17">
    <source>
        <dbReference type="SAM" id="SignalP"/>
    </source>
</evidence>
<dbReference type="InterPro" id="IPR006047">
    <property type="entry name" value="GH13_cat_dom"/>
</dbReference>
<keyword evidence="5" id="KW-0479">Metal-binding</keyword>
<dbReference type="Proteomes" id="UP000654922">
    <property type="component" value="Unassembled WGS sequence"/>
</dbReference>
<comment type="catalytic activity">
    <reaction evidence="1">
        <text>Endohydrolysis of (1-&gt;4)-alpha-D-glucosidic linkages in polysaccharides containing three or more (1-&gt;4)-alpha-linked D-glucose units.</text>
        <dbReference type="EC" id="3.2.1.1"/>
    </reaction>
</comment>
<feature type="site" description="Transition state stabilizer" evidence="13">
    <location>
        <position position="326"/>
    </location>
</feature>
<dbReference type="CDD" id="cd11319">
    <property type="entry name" value="AmyAc_euk_AmyA"/>
    <property type="match status" value="1"/>
</dbReference>
<keyword evidence="16" id="KW-0472">Membrane</keyword>
<feature type="binding site" evidence="15">
    <location>
        <position position="108"/>
    </location>
    <ligand>
        <name>substrate</name>
    </ligand>
</feature>
<evidence type="ECO:0000256" key="15">
    <source>
        <dbReference type="PIRSR" id="PIRSR001024-5"/>
    </source>
</evidence>
<evidence type="ECO:0000256" key="13">
    <source>
        <dbReference type="PIRSR" id="PIRSR001024-2"/>
    </source>
</evidence>
<dbReference type="PANTHER" id="PTHR10357">
    <property type="entry name" value="ALPHA-AMYLASE FAMILY MEMBER"/>
    <property type="match status" value="1"/>
</dbReference>
<keyword evidence="9" id="KW-0325">Glycoprotein</keyword>
<evidence type="ECO:0000256" key="9">
    <source>
        <dbReference type="ARBA" id="ARBA00023180"/>
    </source>
</evidence>
<feature type="chain" id="PRO_5034432286" description="alpha-amylase" evidence="17">
    <location>
        <begin position="26"/>
        <end position="562"/>
    </location>
</feature>
<keyword evidence="11" id="KW-0326">Glycosidase</keyword>
<dbReference type="PANTHER" id="PTHR10357:SF220">
    <property type="entry name" value="ALPHA-AMYLASE"/>
    <property type="match status" value="1"/>
</dbReference>
<evidence type="ECO:0000256" key="8">
    <source>
        <dbReference type="ARBA" id="ARBA00023157"/>
    </source>
</evidence>
<evidence type="ECO:0000256" key="2">
    <source>
        <dbReference type="ARBA" id="ARBA00001913"/>
    </source>
</evidence>
<feature type="disulfide bond" evidence="14">
    <location>
        <begin position="55"/>
        <end position="63"/>
    </location>
</feature>
<feature type="signal peptide" evidence="17">
    <location>
        <begin position="1"/>
        <end position="25"/>
    </location>
</feature>
<evidence type="ECO:0000256" key="1">
    <source>
        <dbReference type="ARBA" id="ARBA00000548"/>
    </source>
</evidence>
<feature type="active site" description="Proton donor" evidence="12">
    <location>
        <position position="260"/>
    </location>
</feature>
<keyword evidence="17" id="KW-0732">Signal</keyword>
<evidence type="ECO:0000259" key="18">
    <source>
        <dbReference type="SMART" id="SM00642"/>
    </source>
</evidence>
<accession>A0A8H6PMQ2</accession>
<dbReference type="Gene3D" id="3.20.20.80">
    <property type="entry name" value="Glycosidases"/>
    <property type="match status" value="1"/>
</dbReference>
<keyword evidence="8 14" id="KW-1015">Disulfide bond</keyword>
<evidence type="ECO:0000256" key="11">
    <source>
        <dbReference type="ARBA" id="ARBA00023295"/>
    </source>
</evidence>
<comment type="similarity">
    <text evidence="3">Belongs to the glycosyl hydrolase 13 family.</text>
</comment>
<keyword evidence="7" id="KW-0106">Calcium</keyword>
<evidence type="ECO:0000313" key="19">
    <source>
        <dbReference type="EMBL" id="KAF7157606.1"/>
    </source>
</evidence>
<dbReference type="EC" id="3.2.1.1" evidence="4"/>
<feature type="domain" description="Glycosyl hydrolase family 13 catalytic" evidence="18">
    <location>
        <begin position="38"/>
        <end position="400"/>
    </location>
</feature>
<feature type="active site" description="Nucleophile" evidence="12">
    <location>
        <position position="235"/>
    </location>
</feature>
<keyword evidence="16" id="KW-1133">Transmembrane helix</keyword>
<dbReference type="SUPFAM" id="SSF51445">
    <property type="entry name" value="(Trans)glycosidases"/>
    <property type="match status" value="1"/>
</dbReference>
<feature type="disulfide bond" evidence="14">
    <location>
        <begin position="471"/>
        <end position="506"/>
    </location>
</feature>
<dbReference type="InterPro" id="IPR013780">
    <property type="entry name" value="Glyco_hydro_b"/>
</dbReference>
<dbReference type="Pfam" id="PF09260">
    <property type="entry name" value="A_amylase_dom_C"/>
    <property type="match status" value="1"/>
</dbReference>
<dbReference type="EMBL" id="JACBAE010001391">
    <property type="protein sequence ID" value="KAF7157606.1"/>
    <property type="molecule type" value="Genomic_DNA"/>
</dbReference>
<keyword evidence="10" id="KW-0119">Carbohydrate metabolism</keyword>
<dbReference type="GO" id="GO:0004556">
    <property type="term" value="F:alpha-amylase activity"/>
    <property type="evidence" value="ECO:0007669"/>
    <property type="project" value="UniProtKB-EC"/>
</dbReference>
<evidence type="ECO:0000256" key="3">
    <source>
        <dbReference type="ARBA" id="ARBA00008061"/>
    </source>
</evidence>
<dbReference type="SMART" id="SM00642">
    <property type="entry name" value="Aamy"/>
    <property type="match status" value="1"/>
</dbReference>
<evidence type="ECO:0000256" key="10">
    <source>
        <dbReference type="ARBA" id="ARBA00023277"/>
    </source>
</evidence>
<proteinExistence type="inferred from homology"/>
<keyword evidence="6" id="KW-0378">Hydrolase</keyword>
<feature type="binding site" evidence="15">
    <location>
        <position position="375"/>
    </location>
    <ligand>
        <name>substrate</name>
    </ligand>
</feature>
<feature type="binding site" evidence="15">
    <location>
        <position position="233"/>
    </location>
    <ligand>
        <name>substrate</name>
    </ligand>
</feature>
<feature type="binding site" evidence="15">
    <location>
        <position position="326"/>
    </location>
    <ligand>
        <name>substrate</name>
    </ligand>
</feature>
<dbReference type="InterPro" id="IPR017853">
    <property type="entry name" value="GH"/>
</dbReference>
<dbReference type="GO" id="GO:0005509">
    <property type="term" value="F:calcium ion binding"/>
    <property type="evidence" value="ECO:0007669"/>
    <property type="project" value="InterPro"/>
</dbReference>
<dbReference type="OrthoDB" id="204980at2759"/>
<organism evidence="19 20">
    <name type="scientific">Aspergillus felis</name>
    <dbReference type="NCBI Taxonomy" id="1287682"/>
    <lineage>
        <taxon>Eukaryota</taxon>
        <taxon>Fungi</taxon>
        <taxon>Dikarya</taxon>
        <taxon>Ascomycota</taxon>
        <taxon>Pezizomycotina</taxon>
        <taxon>Eurotiomycetes</taxon>
        <taxon>Eurotiomycetidae</taxon>
        <taxon>Eurotiales</taxon>
        <taxon>Aspergillaceae</taxon>
        <taxon>Aspergillus</taxon>
        <taxon>Aspergillus subgen. Fumigati</taxon>
    </lineage>
</organism>
<feature type="disulfide bond" evidence="14">
    <location>
        <begin position="179"/>
        <end position="193"/>
    </location>
</feature>
<sequence>MSSPSISRRCVHIVSLFLLVASSLAANTAQWKPRAIYQTMTDRFARTDGSTTARCVAAENIRCGGTWRGTIDHLDYIQGMGFDAVMISPVVKNVEGRVWYGEAYHGYWPEDIYSLNPYFGTKQDLLDLSAEVHKRGMFLMMDTVINNMAYITNGSDPATHIDYSTLKPFDSSSYYHPYCKIVNWNNFTEAQWCQTGDDVVALPDLYTEHAEVQSTLEKWAQDMISTYSIDGLRIDAAKHVDTGFLANFGKALSDTFMTGEVFQSEVDIICDYKNNYITSVPNFPVYNSVIEAFTKGNTSSLANVVEVMKNSCHDVTSMTIFTESHDVDRFANMTSDMALAKNVVTFNILFDGIPIMYQGQEQHFHGNYHANNSNREAVWLSGYNTDAELYQLVGKLNRIRKHAYNLDNNYLDIETYPVYQGGSELAFRKGVEGRQTIMLLSTQGANQKAPYDLNLPVSFNPGVVAMDVLNCVNYTVDGAGQLTVPMDKGEPRVFFPANLMAGSGLCGYSESNISYVELKTGKPAASRAAGSAGVMSITPAGIPLTILLSVFVSIVTGLGFGG</sequence>
<evidence type="ECO:0000256" key="5">
    <source>
        <dbReference type="ARBA" id="ARBA00022723"/>
    </source>
</evidence>
<evidence type="ECO:0000256" key="16">
    <source>
        <dbReference type="SAM" id="Phobius"/>
    </source>
</evidence>
<feature type="transmembrane region" description="Helical" evidence="16">
    <location>
        <begin position="540"/>
        <end position="560"/>
    </location>
</feature>
<evidence type="ECO:0000256" key="4">
    <source>
        <dbReference type="ARBA" id="ARBA00012595"/>
    </source>
</evidence>
<evidence type="ECO:0000256" key="7">
    <source>
        <dbReference type="ARBA" id="ARBA00022837"/>
    </source>
</evidence>
<dbReference type="InterPro" id="IPR013777">
    <property type="entry name" value="A-amylase-like"/>
</dbReference>
<reference evidence="19" key="1">
    <citation type="submission" date="2020-06" db="EMBL/GenBank/DDBJ databases">
        <title>Draft genome sequences of strains closely related to Aspergillus parafelis and Aspergillus hiratsukae.</title>
        <authorList>
            <person name="Dos Santos R.A.C."/>
            <person name="Rivero-Menendez O."/>
            <person name="Steenwyk J.L."/>
            <person name="Mead M.E."/>
            <person name="Goldman G.H."/>
            <person name="Alastruey-Izquierdo A."/>
            <person name="Rokas A."/>
        </authorList>
    </citation>
    <scope>NUCLEOTIDE SEQUENCE</scope>
    <source>
        <strain evidence="19">CNM-CM5623</strain>
    </source>
</reference>
<comment type="cofactor">
    <cofactor evidence="2">
        <name>Ca(2+)</name>
        <dbReference type="ChEBI" id="CHEBI:29108"/>
    </cofactor>
</comment>
<dbReference type="Pfam" id="PF00128">
    <property type="entry name" value="Alpha-amylase"/>
    <property type="match status" value="1"/>
</dbReference>
<keyword evidence="16" id="KW-0812">Transmembrane</keyword>
<dbReference type="PIRSF" id="PIRSF001024">
    <property type="entry name" value="Alph-amyl_fung"/>
    <property type="match status" value="1"/>
</dbReference>
<feature type="disulfide bond" evidence="14">
    <location>
        <begin position="270"/>
        <end position="312"/>
    </location>
</feature>
<protein>
    <recommendedName>
        <fullName evidence="4">alpha-amylase</fullName>
        <ecNumber evidence="4">3.2.1.1</ecNumber>
    </recommendedName>
</protein>
<dbReference type="SUPFAM" id="SSF51011">
    <property type="entry name" value="Glycosyl hydrolase domain"/>
    <property type="match status" value="1"/>
</dbReference>
<evidence type="ECO:0000256" key="14">
    <source>
        <dbReference type="PIRSR" id="PIRSR001024-4"/>
    </source>
</evidence>
<dbReference type="FunFam" id="3.20.20.80:FF:000120">
    <property type="entry name" value="Alpha-amylase A"/>
    <property type="match status" value="1"/>
</dbReference>